<dbReference type="GO" id="GO:0046872">
    <property type="term" value="F:metal ion binding"/>
    <property type="evidence" value="ECO:0007669"/>
    <property type="project" value="InterPro"/>
</dbReference>
<dbReference type="PANTHER" id="PTHR11851:SF224">
    <property type="entry name" value="PROCESSING PROTEASE"/>
    <property type="match status" value="1"/>
</dbReference>
<dbReference type="STRING" id="1121013.GCA_000426365_02439"/>
<dbReference type="Gene3D" id="3.30.830.10">
    <property type="entry name" value="Metalloenzyme, LuxS/M16 peptidase-like"/>
    <property type="match status" value="2"/>
</dbReference>
<reference evidence="4 5" key="1">
    <citation type="submission" date="2013-09" db="EMBL/GenBank/DDBJ databases">
        <title>Genome sequencing of Arenimonas composti.</title>
        <authorList>
            <person name="Chen F."/>
            <person name="Wang G."/>
        </authorList>
    </citation>
    <scope>NUCLEOTIDE SEQUENCE [LARGE SCALE GENOMIC DNA]</scope>
    <source>
        <strain evidence="4 5">TR7-09</strain>
    </source>
</reference>
<dbReference type="RefSeq" id="WP_051239996.1">
    <property type="nucleotide sequence ID" value="NZ_AUFF01000008.1"/>
</dbReference>
<proteinExistence type="predicted"/>
<evidence type="ECO:0000259" key="2">
    <source>
        <dbReference type="Pfam" id="PF00675"/>
    </source>
</evidence>
<dbReference type="eggNOG" id="COG0612">
    <property type="taxonomic scope" value="Bacteria"/>
</dbReference>
<evidence type="ECO:0000256" key="1">
    <source>
        <dbReference type="SAM" id="SignalP"/>
    </source>
</evidence>
<protein>
    <recommendedName>
        <fullName evidence="6">Peptidase M16 C-terminal domain-containing protein</fullName>
    </recommendedName>
</protein>
<feature type="domain" description="Peptidase M16 C-terminal" evidence="3">
    <location>
        <begin position="212"/>
        <end position="387"/>
    </location>
</feature>
<keyword evidence="5" id="KW-1185">Reference proteome</keyword>
<feature type="chain" id="PRO_5001869648" description="Peptidase M16 C-terminal domain-containing protein" evidence="1">
    <location>
        <begin position="26"/>
        <end position="484"/>
    </location>
</feature>
<sequence length="484" mass="50797">MRLAFNPLHLALAAALAATAGLAPAAQAVTPALAAAAVPGDVTLPTPQRATLANGIELLIVEKRDTPLVAIDIAIRGGALGDPAGREGTANLLAELLQKGAGSRDALQFAEAIDGAGATLSTYAGTEAMGLTGSFLREDVDLMVELASDALLRPRLDAEEFERLRTRSIQALAAARDSDPGELRGAYGYAALFAGHPYGRPESGDETTLAAITLDDVKRYYADHVGADRMVIAIVGDVDAAQLRTRLERAFGGFRAAAAEVPTVQPLPAREGRRVVLVDKPGAAQTYFWLGNVGVARGDEGDAAQELVNTVFGGRFTSMLNTELRIKSGLSYGAGSSLQRLKVPGATAISSFTRTDATEQALDLALATLDRLHADGISPEMLASARNYVLGQFPPDLETNGQIADALTDLWLYGLEADAIDAFAERVAAVDDDALRAAIARAYPTSDDLVMVLIGDAAKIREVAKKYGAVTEMKITDPRFSGGQ</sequence>
<dbReference type="SUPFAM" id="SSF63411">
    <property type="entry name" value="LuxS/MPP-like metallohydrolase"/>
    <property type="match status" value="2"/>
</dbReference>
<organism evidence="4 5">
    <name type="scientific">Arenimonas composti TR7-09 = DSM 18010</name>
    <dbReference type="NCBI Taxonomy" id="1121013"/>
    <lineage>
        <taxon>Bacteria</taxon>
        <taxon>Pseudomonadati</taxon>
        <taxon>Pseudomonadota</taxon>
        <taxon>Gammaproteobacteria</taxon>
        <taxon>Lysobacterales</taxon>
        <taxon>Lysobacteraceae</taxon>
        <taxon>Arenimonas</taxon>
    </lineage>
</organism>
<evidence type="ECO:0008006" key="6">
    <source>
        <dbReference type="Google" id="ProtNLM"/>
    </source>
</evidence>
<dbReference type="Pfam" id="PF05193">
    <property type="entry name" value="Peptidase_M16_C"/>
    <property type="match status" value="1"/>
</dbReference>
<dbReference type="Proteomes" id="UP000029391">
    <property type="component" value="Unassembled WGS sequence"/>
</dbReference>
<dbReference type="PANTHER" id="PTHR11851">
    <property type="entry name" value="METALLOPROTEASE"/>
    <property type="match status" value="1"/>
</dbReference>
<evidence type="ECO:0000313" key="4">
    <source>
        <dbReference type="EMBL" id="KFN49189.1"/>
    </source>
</evidence>
<dbReference type="Pfam" id="PF00675">
    <property type="entry name" value="Peptidase_M16"/>
    <property type="match status" value="1"/>
</dbReference>
<evidence type="ECO:0000313" key="5">
    <source>
        <dbReference type="Proteomes" id="UP000029391"/>
    </source>
</evidence>
<dbReference type="InterPro" id="IPR011765">
    <property type="entry name" value="Pept_M16_N"/>
</dbReference>
<keyword evidence="1" id="KW-0732">Signal</keyword>
<dbReference type="AlphaFoldDB" id="A0A091BEE4"/>
<accession>A0A091BEE4</accession>
<name>A0A091BEE4_9GAMM</name>
<gene>
    <name evidence="4" type="ORF">P873_12090</name>
</gene>
<feature type="signal peptide" evidence="1">
    <location>
        <begin position="1"/>
        <end position="25"/>
    </location>
</feature>
<dbReference type="EMBL" id="AWXU01000040">
    <property type="protein sequence ID" value="KFN49189.1"/>
    <property type="molecule type" value="Genomic_DNA"/>
</dbReference>
<dbReference type="InterPro" id="IPR011249">
    <property type="entry name" value="Metalloenz_LuxS/M16"/>
</dbReference>
<comment type="caution">
    <text evidence="4">The sequence shown here is derived from an EMBL/GenBank/DDBJ whole genome shotgun (WGS) entry which is preliminary data.</text>
</comment>
<evidence type="ECO:0000259" key="3">
    <source>
        <dbReference type="Pfam" id="PF05193"/>
    </source>
</evidence>
<dbReference type="InterPro" id="IPR050361">
    <property type="entry name" value="MPP/UQCRC_Complex"/>
</dbReference>
<feature type="domain" description="Peptidase M16 N-terminal" evidence="2">
    <location>
        <begin position="62"/>
        <end position="201"/>
    </location>
</feature>
<dbReference type="InterPro" id="IPR007863">
    <property type="entry name" value="Peptidase_M16_C"/>
</dbReference>